<dbReference type="CDD" id="cd06422">
    <property type="entry name" value="NTP_transferase_like_1"/>
    <property type="match status" value="1"/>
</dbReference>
<dbReference type="InterPro" id="IPR005835">
    <property type="entry name" value="NTP_transferase_dom"/>
</dbReference>
<dbReference type="PANTHER" id="PTHR43584">
    <property type="entry name" value="NUCLEOTIDYL TRANSFERASE"/>
    <property type="match status" value="1"/>
</dbReference>
<dbReference type="SUPFAM" id="SSF53448">
    <property type="entry name" value="Nucleotide-diphospho-sugar transferases"/>
    <property type="match status" value="1"/>
</dbReference>
<dbReference type="InterPro" id="IPR029044">
    <property type="entry name" value="Nucleotide-diphossugar_trans"/>
</dbReference>
<dbReference type="Proteomes" id="UP001178507">
    <property type="component" value="Unassembled WGS sequence"/>
</dbReference>
<dbReference type="Pfam" id="PF00483">
    <property type="entry name" value="NTP_transferase"/>
    <property type="match status" value="1"/>
</dbReference>
<dbReference type="PANTHER" id="PTHR43584:SF8">
    <property type="entry name" value="N-ACETYLMURAMATE ALPHA-1-PHOSPHATE URIDYLYLTRANSFERASE"/>
    <property type="match status" value="1"/>
</dbReference>
<evidence type="ECO:0000256" key="1">
    <source>
        <dbReference type="ARBA" id="ARBA00022679"/>
    </source>
</evidence>
<accession>A0AA36HQP2</accession>
<organism evidence="4 5">
    <name type="scientific">Effrenium voratum</name>
    <dbReference type="NCBI Taxonomy" id="2562239"/>
    <lineage>
        <taxon>Eukaryota</taxon>
        <taxon>Sar</taxon>
        <taxon>Alveolata</taxon>
        <taxon>Dinophyceae</taxon>
        <taxon>Suessiales</taxon>
        <taxon>Symbiodiniaceae</taxon>
        <taxon>Effrenium</taxon>
    </lineage>
</organism>
<dbReference type="AlphaFoldDB" id="A0AA36HQP2"/>
<keyword evidence="1" id="KW-0808">Transferase</keyword>
<evidence type="ECO:0000259" key="3">
    <source>
        <dbReference type="Pfam" id="PF00483"/>
    </source>
</evidence>
<dbReference type="GO" id="GO:0016779">
    <property type="term" value="F:nucleotidyltransferase activity"/>
    <property type="evidence" value="ECO:0007669"/>
    <property type="project" value="UniProtKB-KW"/>
</dbReference>
<dbReference type="Gene3D" id="3.90.550.10">
    <property type="entry name" value="Spore Coat Polysaccharide Biosynthesis Protein SpsA, Chain A"/>
    <property type="match status" value="1"/>
</dbReference>
<keyword evidence="5" id="KW-1185">Reference proteome</keyword>
<proteinExistence type="predicted"/>
<sequence>MIMGAGHGTRMAPLTDDKPKPLVRFMGKPLIDHALARLGAAGVDEVVVNVHAHADLLEAHLKRLSAPKIVISDEREELLDTGGGVKKARSLLGDDPIMTFNSDSVWIEGRRPTLTRMMEAWDPEHMDALLMIASATNTIGEVRRGDFTMEPDGRLVRREEQTVAPFMFAGVQIVNPTLFDEGPDGPFSTNLIWDKAIERGRLFGLRMEATWMHVGTPGDLADAERFLRDL</sequence>
<comment type="caution">
    <text evidence="4">The sequence shown here is derived from an EMBL/GenBank/DDBJ whole genome shotgun (WGS) entry which is preliminary data.</text>
</comment>
<protein>
    <recommendedName>
        <fullName evidence="3">Nucleotidyl transferase domain-containing protein</fullName>
    </recommendedName>
</protein>
<reference evidence="4" key="1">
    <citation type="submission" date="2023-08" db="EMBL/GenBank/DDBJ databases">
        <authorList>
            <person name="Chen Y."/>
            <person name="Shah S."/>
            <person name="Dougan E. K."/>
            <person name="Thang M."/>
            <person name="Chan C."/>
        </authorList>
    </citation>
    <scope>NUCLEOTIDE SEQUENCE</scope>
</reference>
<feature type="domain" description="Nucleotidyl transferase" evidence="3">
    <location>
        <begin position="1"/>
        <end position="128"/>
    </location>
</feature>
<evidence type="ECO:0000256" key="2">
    <source>
        <dbReference type="ARBA" id="ARBA00022695"/>
    </source>
</evidence>
<name>A0AA36HQP2_9DINO</name>
<dbReference type="EMBL" id="CAUJNA010000154">
    <property type="protein sequence ID" value="CAJ1372759.1"/>
    <property type="molecule type" value="Genomic_DNA"/>
</dbReference>
<dbReference type="InterPro" id="IPR050065">
    <property type="entry name" value="GlmU-like"/>
</dbReference>
<evidence type="ECO:0000313" key="4">
    <source>
        <dbReference type="EMBL" id="CAJ1372759.1"/>
    </source>
</evidence>
<evidence type="ECO:0000313" key="5">
    <source>
        <dbReference type="Proteomes" id="UP001178507"/>
    </source>
</evidence>
<gene>
    <name evidence="4" type="ORF">EVOR1521_LOCUS2768</name>
</gene>
<keyword evidence="2" id="KW-0548">Nucleotidyltransferase</keyword>